<keyword evidence="7" id="KW-0449">Lipoprotein</keyword>
<dbReference type="PROSITE" id="PS51257">
    <property type="entry name" value="PROKAR_LIPOPROTEIN"/>
    <property type="match status" value="1"/>
</dbReference>
<dbReference type="AlphaFoldDB" id="A0A7W5FRE9"/>
<evidence type="ECO:0000256" key="7">
    <source>
        <dbReference type="ARBA" id="ARBA00023288"/>
    </source>
</evidence>
<proteinExistence type="inferred from homology"/>
<keyword evidence="12" id="KW-1185">Reference proteome</keyword>
<dbReference type="InterPro" id="IPR057336">
    <property type="entry name" value="GerAC_N"/>
</dbReference>
<evidence type="ECO:0000313" key="12">
    <source>
        <dbReference type="Proteomes" id="UP000570361"/>
    </source>
</evidence>
<evidence type="ECO:0000256" key="4">
    <source>
        <dbReference type="ARBA" id="ARBA00022729"/>
    </source>
</evidence>
<evidence type="ECO:0000256" key="2">
    <source>
        <dbReference type="ARBA" id="ARBA00007886"/>
    </source>
</evidence>
<accession>A0A7W5FRE9</accession>
<feature type="signal peptide" evidence="8">
    <location>
        <begin position="1"/>
        <end position="22"/>
    </location>
</feature>
<keyword evidence="6" id="KW-0564">Palmitate</keyword>
<dbReference type="InterPro" id="IPR046953">
    <property type="entry name" value="Spore_GerAC-like_C"/>
</dbReference>
<comment type="similarity">
    <text evidence="2">Belongs to the GerABKC lipoprotein family.</text>
</comment>
<comment type="subcellular location">
    <subcellularLocation>
        <location evidence="1">Membrane</location>
        <topology evidence="1">Lipid-anchor</topology>
    </subcellularLocation>
</comment>
<dbReference type="Pfam" id="PF25198">
    <property type="entry name" value="Spore_GerAC_N"/>
    <property type="match status" value="1"/>
</dbReference>
<organism evidence="11 12">
    <name type="scientific">Paenibacillus phyllosphaerae</name>
    <dbReference type="NCBI Taxonomy" id="274593"/>
    <lineage>
        <taxon>Bacteria</taxon>
        <taxon>Bacillati</taxon>
        <taxon>Bacillota</taxon>
        <taxon>Bacilli</taxon>
        <taxon>Bacillales</taxon>
        <taxon>Paenibacillaceae</taxon>
        <taxon>Paenibacillus</taxon>
    </lineage>
</organism>
<evidence type="ECO:0000256" key="3">
    <source>
        <dbReference type="ARBA" id="ARBA00022544"/>
    </source>
</evidence>
<dbReference type="Pfam" id="PF05504">
    <property type="entry name" value="Spore_GerAC"/>
    <property type="match status" value="1"/>
</dbReference>
<keyword evidence="4 8" id="KW-0732">Signal</keyword>
<evidence type="ECO:0000256" key="1">
    <source>
        <dbReference type="ARBA" id="ARBA00004635"/>
    </source>
</evidence>
<dbReference type="PANTHER" id="PTHR35789:SF1">
    <property type="entry name" value="SPORE GERMINATION PROTEIN B3"/>
    <property type="match status" value="1"/>
</dbReference>
<feature type="chain" id="PRO_5039013406" evidence="8">
    <location>
        <begin position="23"/>
        <end position="365"/>
    </location>
</feature>
<dbReference type="InterPro" id="IPR038501">
    <property type="entry name" value="Spore_GerAC_C_sf"/>
</dbReference>
<protein>
    <submittedName>
        <fullName evidence="11">Spore germination protein KC</fullName>
    </submittedName>
</protein>
<evidence type="ECO:0000259" key="9">
    <source>
        <dbReference type="Pfam" id="PF05504"/>
    </source>
</evidence>
<sequence>MSRRWRCICLILPLMFVTGCWDSSEVNDLAIELAWGIDKSPNKKVRISIQSIIPSKISGGQGEGAGGTSKGKPFFVVSGDGINTLDAIQRIQTKLSRQVFRGHRRVIVIGESMARQGIKDVIDTYTRDPNLKLRTDIFIVKGSTAKDFLQVSYPLENIPGLGVLGEYNQLGTLMELGFLNFLLAATSEGKSPSVPAVAIGMNAASQDEGSKKGQPGTDNEGFRIVGTGIFNKELKLLGFVNLEEGRALRWVSGKLKKMTVSTTLPDETGDVSMDIYNLGEKIQPSIHGNKLNIQVTLTGDGAIRENNTNLDLTQVDNIAFLQGELNKHIEETVLHTITKVQKNMGLTCLDSAMSFALKIFDCGNP</sequence>
<evidence type="ECO:0000313" key="11">
    <source>
        <dbReference type="EMBL" id="MBB3114461.1"/>
    </source>
</evidence>
<gene>
    <name evidence="11" type="ORF">FHS18_006582</name>
</gene>
<comment type="caution">
    <text evidence="11">The sequence shown here is derived from an EMBL/GenBank/DDBJ whole genome shotgun (WGS) entry which is preliminary data.</text>
</comment>
<dbReference type="NCBIfam" id="TIGR02887">
    <property type="entry name" value="spore_ger_x_C"/>
    <property type="match status" value="1"/>
</dbReference>
<dbReference type="EMBL" id="JACHXK010000032">
    <property type="protein sequence ID" value="MBB3114461.1"/>
    <property type="molecule type" value="Genomic_DNA"/>
</dbReference>
<keyword evidence="3" id="KW-0309">Germination</keyword>
<dbReference type="GO" id="GO:0016020">
    <property type="term" value="C:membrane"/>
    <property type="evidence" value="ECO:0007669"/>
    <property type="project" value="UniProtKB-SubCell"/>
</dbReference>
<keyword evidence="5" id="KW-0472">Membrane</keyword>
<dbReference type="RefSeq" id="WP_183604496.1">
    <property type="nucleotide sequence ID" value="NZ_JACHXK010000032.1"/>
</dbReference>
<evidence type="ECO:0000256" key="6">
    <source>
        <dbReference type="ARBA" id="ARBA00023139"/>
    </source>
</evidence>
<evidence type="ECO:0000256" key="8">
    <source>
        <dbReference type="SAM" id="SignalP"/>
    </source>
</evidence>
<feature type="domain" description="Spore germination GerAC-like C-terminal" evidence="9">
    <location>
        <begin position="226"/>
        <end position="344"/>
    </location>
</feature>
<dbReference type="GO" id="GO:0009847">
    <property type="term" value="P:spore germination"/>
    <property type="evidence" value="ECO:0007669"/>
    <property type="project" value="InterPro"/>
</dbReference>
<dbReference type="Proteomes" id="UP000570361">
    <property type="component" value="Unassembled WGS sequence"/>
</dbReference>
<evidence type="ECO:0000259" key="10">
    <source>
        <dbReference type="Pfam" id="PF25198"/>
    </source>
</evidence>
<reference evidence="11 12" key="1">
    <citation type="submission" date="2020-08" db="EMBL/GenBank/DDBJ databases">
        <title>Genomic Encyclopedia of Type Strains, Phase III (KMG-III): the genomes of soil and plant-associated and newly described type strains.</title>
        <authorList>
            <person name="Whitman W."/>
        </authorList>
    </citation>
    <scope>NUCLEOTIDE SEQUENCE [LARGE SCALE GENOMIC DNA]</scope>
    <source>
        <strain evidence="11 12">CECT 5862</strain>
    </source>
</reference>
<dbReference type="PANTHER" id="PTHR35789">
    <property type="entry name" value="SPORE GERMINATION PROTEIN B3"/>
    <property type="match status" value="1"/>
</dbReference>
<feature type="domain" description="Spore germination protein N-terminal" evidence="10">
    <location>
        <begin position="22"/>
        <end position="198"/>
    </location>
</feature>
<dbReference type="InterPro" id="IPR008844">
    <property type="entry name" value="Spore_GerAC-like"/>
</dbReference>
<name>A0A7W5FRE9_9BACL</name>
<dbReference type="Gene3D" id="3.30.300.210">
    <property type="entry name" value="Nutrient germinant receptor protein C, domain 3"/>
    <property type="match status" value="1"/>
</dbReference>
<evidence type="ECO:0000256" key="5">
    <source>
        <dbReference type="ARBA" id="ARBA00023136"/>
    </source>
</evidence>